<keyword evidence="1" id="KW-1133">Transmembrane helix</keyword>
<dbReference type="InterPro" id="IPR041116">
    <property type="entry name" value="SLATT_3"/>
</dbReference>
<feature type="domain" description="SMODS and SLOG-associating 2TM effector" evidence="3">
    <location>
        <begin position="8"/>
        <end position="160"/>
    </location>
</feature>
<dbReference type="RefSeq" id="WP_251798585.1">
    <property type="nucleotide sequence ID" value="NZ_JAMQOL010000017.1"/>
</dbReference>
<sequence length="303" mass="33370">MSFEIDYPALYYPADADSLAGQHRFVRATRLRLFALFAAAVGGAGSIEAGSLDLFGLLGLLSFVVALGTSAYLQATDPARHWYDGRTASEFIKTLTWRYVAGGNPFPRSLTAEAADRAFRSQLAEGIELEKLPAPRVGTPTKQITDRMRELRGRPFTQRRQDYRDGRIEEQRLWHARKADVNEQRKNTFTGIAITLEFAGVVGAAFKAFGLLDIDLLGVFSAAAAGLAAWMQARSYGDNQRAYARTAHQLGLIADELDTVTEDDWPRFVDQAENALSSEHIQWRAAKGLGPPRQRGTTSAAES</sequence>
<feature type="domain" description="SMODS and SLOG-associating 2TM effector" evidence="2">
    <location>
        <begin position="163"/>
        <end position="283"/>
    </location>
</feature>
<accession>A0ABT0XZV5</accession>
<evidence type="ECO:0000313" key="4">
    <source>
        <dbReference type="EMBL" id="MCM4078737.1"/>
    </source>
</evidence>
<gene>
    <name evidence="4" type="ORF">LXN57_14275</name>
</gene>
<dbReference type="NCBIfam" id="NF033634">
    <property type="entry name" value="SLATT_1"/>
    <property type="match status" value="1"/>
</dbReference>
<name>A0ABT0XZV5_9ACTN</name>
<feature type="transmembrane region" description="Helical" evidence="1">
    <location>
        <begin position="187"/>
        <end position="206"/>
    </location>
</feature>
<dbReference type="Pfam" id="PF18181">
    <property type="entry name" value="SLATT_1"/>
    <property type="match status" value="1"/>
</dbReference>
<keyword evidence="1" id="KW-0812">Transmembrane</keyword>
<keyword evidence="5" id="KW-1185">Reference proteome</keyword>
<evidence type="ECO:0000313" key="5">
    <source>
        <dbReference type="Proteomes" id="UP001523216"/>
    </source>
</evidence>
<dbReference type="InterPro" id="IPR040884">
    <property type="entry name" value="SLATT_1"/>
</dbReference>
<evidence type="ECO:0000259" key="3">
    <source>
        <dbReference type="Pfam" id="PF18184"/>
    </source>
</evidence>
<protein>
    <submittedName>
        <fullName evidence="4">DUF4231 domain-containing protein</fullName>
    </submittedName>
</protein>
<comment type="caution">
    <text evidence="4">The sequence shown here is derived from an EMBL/GenBank/DDBJ whole genome shotgun (WGS) entry which is preliminary data.</text>
</comment>
<feature type="transmembrane region" description="Helical" evidence="1">
    <location>
        <begin position="54"/>
        <end position="73"/>
    </location>
</feature>
<evidence type="ECO:0000259" key="2">
    <source>
        <dbReference type="Pfam" id="PF18181"/>
    </source>
</evidence>
<dbReference type="Pfam" id="PF18184">
    <property type="entry name" value="SLATT_3"/>
    <property type="match status" value="1"/>
</dbReference>
<evidence type="ECO:0000256" key="1">
    <source>
        <dbReference type="SAM" id="Phobius"/>
    </source>
</evidence>
<dbReference type="NCBIfam" id="NF033610">
    <property type="entry name" value="SLATT_3"/>
    <property type="match status" value="1"/>
</dbReference>
<feature type="transmembrane region" description="Helical" evidence="1">
    <location>
        <begin position="212"/>
        <end position="231"/>
    </location>
</feature>
<dbReference type="Proteomes" id="UP001523216">
    <property type="component" value="Unassembled WGS sequence"/>
</dbReference>
<feature type="transmembrane region" description="Helical" evidence="1">
    <location>
        <begin position="31"/>
        <end position="48"/>
    </location>
</feature>
<dbReference type="EMBL" id="JAMQOL010000017">
    <property type="protein sequence ID" value="MCM4078737.1"/>
    <property type="molecule type" value="Genomic_DNA"/>
</dbReference>
<reference evidence="4 5" key="1">
    <citation type="submission" date="2022-06" db="EMBL/GenBank/DDBJ databases">
        <title>Actinoplanes abujensis sp. nov., isolated from Nigerian arid soil.</title>
        <authorList>
            <person name="Ding P."/>
        </authorList>
    </citation>
    <scope>NUCLEOTIDE SEQUENCE [LARGE SCALE GENOMIC DNA]</scope>
    <source>
        <strain evidence="5">TRM88002</strain>
    </source>
</reference>
<organism evidence="4 5">
    <name type="scientific">Paractinoplanes hotanensis</name>
    <dbReference type="NCBI Taxonomy" id="2906497"/>
    <lineage>
        <taxon>Bacteria</taxon>
        <taxon>Bacillati</taxon>
        <taxon>Actinomycetota</taxon>
        <taxon>Actinomycetes</taxon>
        <taxon>Micromonosporales</taxon>
        <taxon>Micromonosporaceae</taxon>
        <taxon>Paractinoplanes</taxon>
    </lineage>
</organism>
<proteinExistence type="predicted"/>
<keyword evidence="1" id="KW-0472">Membrane</keyword>